<dbReference type="PANTHER" id="PTHR33507:SF3">
    <property type="entry name" value="INNER MEMBRANE PROTEIN YBBJ"/>
    <property type="match status" value="1"/>
</dbReference>
<evidence type="ECO:0000256" key="2">
    <source>
        <dbReference type="ARBA" id="ARBA00022692"/>
    </source>
</evidence>
<dbReference type="eggNOG" id="COG1585">
    <property type="taxonomic scope" value="Bacteria"/>
</dbReference>
<evidence type="ECO:0000256" key="5">
    <source>
        <dbReference type="SAM" id="Phobius"/>
    </source>
</evidence>
<dbReference type="InterPro" id="IPR002810">
    <property type="entry name" value="NfeD-like_C"/>
</dbReference>
<evidence type="ECO:0000259" key="6">
    <source>
        <dbReference type="Pfam" id="PF01957"/>
    </source>
</evidence>
<feature type="transmembrane region" description="Helical" evidence="5">
    <location>
        <begin position="40"/>
        <end position="63"/>
    </location>
</feature>
<dbReference type="InterPro" id="IPR012340">
    <property type="entry name" value="NA-bd_OB-fold"/>
</dbReference>
<keyword evidence="4 5" id="KW-0472">Membrane</keyword>
<dbReference type="InterPro" id="IPR052165">
    <property type="entry name" value="Membrane_assoc_protease"/>
</dbReference>
<keyword evidence="3 5" id="KW-1133">Transmembrane helix</keyword>
<accession>A0A8E2X253</accession>
<name>W7IH44_9PSEU</name>
<dbReference type="Pfam" id="PF01957">
    <property type="entry name" value="NfeD"/>
    <property type="match status" value="1"/>
</dbReference>
<dbReference type="PANTHER" id="PTHR33507">
    <property type="entry name" value="INNER MEMBRANE PROTEIN YBBJ"/>
    <property type="match status" value="1"/>
</dbReference>
<dbReference type="GO" id="GO:0005886">
    <property type="term" value="C:plasma membrane"/>
    <property type="evidence" value="ECO:0007669"/>
    <property type="project" value="TreeGrafter"/>
</dbReference>
<protein>
    <submittedName>
        <fullName evidence="7">Putative activity regulator of membrane protease YbbK</fullName>
    </submittedName>
</protein>
<feature type="domain" description="NfeD-like C-terminal" evidence="6">
    <location>
        <begin position="82"/>
        <end position="139"/>
    </location>
</feature>
<evidence type="ECO:0000256" key="1">
    <source>
        <dbReference type="ARBA" id="ARBA00004141"/>
    </source>
</evidence>
<dbReference type="AlphaFoldDB" id="W7IH44"/>
<evidence type="ECO:0000313" key="7">
    <source>
        <dbReference type="EMBL" id="EWC59603.1"/>
    </source>
</evidence>
<dbReference type="RefSeq" id="WP_035287057.1">
    <property type="nucleotide sequence ID" value="NZ_AYXG01000197.1"/>
</dbReference>
<organism evidence="7 8">
    <name type="scientific">Actinokineospora spheciospongiae</name>
    <dbReference type="NCBI Taxonomy" id="909613"/>
    <lineage>
        <taxon>Bacteria</taxon>
        <taxon>Bacillati</taxon>
        <taxon>Actinomycetota</taxon>
        <taxon>Actinomycetes</taxon>
        <taxon>Pseudonocardiales</taxon>
        <taxon>Pseudonocardiaceae</taxon>
        <taxon>Actinokineospora</taxon>
    </lineage>
</organism>
<comment type="subcellular location">
    <subcellularLocation>
        <location evidence="1">Membrane</location>
        <topology evidence="1">Multi-pass membrane protein</topology>
    </subcellularLocation>
</comment>
<accession>W7IH44</accession>
<dbReference type="EMBL" id="AYXG01000197">
    <property type="protein sequence ID" value="EWC59603.1"/>
    <property type="molecule type" value="Genomic_DNA"/>
</dbReference>
<dbReference type="OrthoDB" id="9792945at2"/>
<evidence type="ECO:0000256" key="4">
    <source>
        <dbReference type="ARBA" id="ARBA00023136"/>
    </source>
</evidence>
<reference evidence="7 8" key="1">
    <citation type="journal article" date="2014" name="Genome Announc.">
        <title>Draft Genome Sequence of the Antitrypanosomally Active Sponge-Associated Bacterium Actinokineospora sp. Strain EG49.</title>
        <authorList>
            <person name="Harjes J."/>
            <person name="Ryu T."/>
            <person name="Abdelmohsen U.R."/>
            <person name="Moitinho-Silva L."/>
            <person name="Horn H."/>
            <person name="Ravasi T."/>
            <person name="Hentschel U."/>
        </authorList>
    </citation>
    <scope>NUCLEOTIDE SEQUENCE [LARGE SCALE GENOMIC DNA]</scope>
    <source>
        <strain evidence="7 8">EG49</strain>
    </source>
</reference>
<keyword evidence="8" id="KW-1185">Reference proteome</keyword>
<gene>
    <name evidence="7" type="ORF">UO65_5144</name>
</gene>
<keyword evidence="7" id="KW-0645">Protease</keyword>
<keyword evidence="7" id="KW-0378">Hydrolase</keyword>
<dbReference type="GO" id="GO:0006508">
    <property type="term" value="P:proteolysis"/>
    <property type="evidence" value="ECO:0007669"/>
    <property type="project" value="UniProtKB-KW"/>
</dbReference>
<evidence type="ECO:0000313" key="8">
    <source>
        <dbReference type="Proteomes" id="UP000019277"/>
    </source>
</evidence>
<evidence type="ECO:0000256" key="3">
    <source>
        <dbReference type="ARBA" id="ARBA00022989"/>
    </source>
</evidence>
<keyword evidence="2 5" id="KW-0812">Transmembrane</keyword>
<dbReference type="Gene3D" id="2.40.50.140">
    <property type="entry name" value="Nucleic acid-binding proteins"/>
    <property type="match status" value="1"/>
</dbReference>
<sequence length="143" mass="14491">MAALLWLIAGIVLIVAEVVSGDLVLLMLGAAALAGAGAEALFGVTLLSAGVFAAVSIGLITAARPALKRRLHPGEHVKDNVAALVGQRATVLTTVDGAGGRVRLDGQEWSARTLDETQVLEPGTSVTVMQISGATAVVWADGL</sequence>
<dbReference type="STRING" id="909613.UO65_5144"/>
<proteinExistence type="predicted"/>
<dbReference type="Proteomes" id="UP000019277">
    <property type="component" value="Unassembled WGS sequence"/>
</dbReference>
<comment type="caution">
    <text evidence="7">The sequence shown here is derived from an EMBL/GenBank/DDBJ whole genome shotgun (WGS) entry which is preliminary data.</text>
</comment>
<dbReference type="SUPFAM" id="SSF141322">
    <property type="entry name" value="NfeD domain-like"/>
    <property type="match status" value="1"/>
</dbReference>
<dbReference type="GO" id="GO:0008233">
    <property type="term" value="F:peptidase activity"/>
    <property type="evidence" value="ECO:0007669"/>
    <property type="project" value="UniProtKB-KW"/>
</dbReference>